<organism evidence="1 2">
    <name type="scientific">Paraburkholderia silviterrae</name>
    <dbReference type="NCBI Taxonomy" id="2528715"/>
    <lineage>
        <taxon>Bacteria</taxon>
        <taxon>Pseudomonadati</taxon>
        <taxon>Pseudomonadota</taxon>
        <taxon>Betaproteobacteria</taxon>
        <taxon>Burkholderiales</taxon>
        <taxon>Burkholderiaceae</taxon>
        <taxon>Paraburkholderia</taxon>
    </lineage>
</organism>
<dbReference type="InterPro" id="IPR011990">
    <property type="entry name" value="TPR-like_helical_dom_sf"/>
</dbReference>
<dbReference type="PANTHER" id="PTHR44809">
    <property type="match status" value="1"/>
</dbReference>
<dbReference type="OrthoDB" id="9814129at2"/>
<dbReference type="Proteomes" id="UP000295722">
    <property type="component" value="Unassembled WGS sequence"/>
</dbReference>
<reference evidence="1 2" key="1">
    <citation type="submission" date="2019-03" db="EMBL/GenBank/DDBJ databases">
        <title>Paraburkholderia sp. 4M-K11, isolated from subtropical forest soil.</title>
        <authorList>
            <person name="Gao Z.-H."/>
            <person name="Qiu L.-H."/>
        </authorList>
    </citation>
    <scope>NUCLEOTIDE SEQUENCE [LARGE SCALE GENOMIC DNA]</scope>
    <source>
        <strain evidence="1 2">4M-K11</strain>
    </source>
</reference>
<accession>A0A4R5MD20</accession>
<dbReference type="Gene3D" id="1.25.40.10">
    <property type="entry name" value="Tetratricopeptide repeat domain"/>
    <property type="match status" value="2"/>
</dbReference>
<evidence type="ECO:0000313" key="2">
    <source>
        <dbReference type="Proteomes" id="UP000295722"/>
    </source>
</evidence>
<dbReference type="InterPro" id="IPR052943">
    <property type="entry name" value="TMTC_O-mannosyl-trnsfr"/>
</dbReference>
<dbReference type="InterPro" id="IPR019734">
    <property type="entry name" value="TPR_rpt"/>
</dbReference>
<name>A0A4R5MD20_9BURK</name>
<dbReference type="SUPFAM" id="SSF53756">
    <property type="entry name" value="UDP-Glycosyltransferase/glycogen phosphorylase"/>
    <property type="match status" value="1"/>
</dbReference>
<dbReference type="Gene3D" id="3.40.50.2000">
    <property type="entry name" value="Glycogen Phosphorylase B"/>
    <property type="match status" value="1"/>
</dbReference>
<evidence type="ECO:0000313" key="1">
    <source>
        <dbReference type="EMBL" id="TDG24279.1"/>
    </source>
</evidence>
<dbReference type="SUPFAM" id="SSF48452">
    <property type="entry name" value="TPR-like"/>
    <property type="match status" value="1"/>
</dbReference>
<dbReference type="AlphaFoldDB" id="A0A4R5MD20"/>
<sequence>MLARTRELFLDFVDAATSDATGITGTSDATAHALLAKARASLRGLHDDALMLIAARAQDPALATEAIRLSAAIARLEPQRAAAWFAAGLALQFANRHADAIEPYRRALAIERTFPNLRNNLAGALIQIKSDSSEVLALLDETVAMEPNNANAWINLGRVLPTDTDVTRPLEASRRALALAAHSALAANNYAMACREAQQWDEAERAARSACQYAPNDASTRLNLSMIQLMRGNFAEGWPGHEARWQGASELAAGRPAFPKPEWRGEPLAGRTLLVWGEQGKGDLLQFCRYIPMLAERVHREGGKLVWNSFPQMGALLSRSLGSHCDLYCAGGGVEALPPYDCEVSLLSLPLIFGTREDTIPGPARYLAPEPAAAARWRERLAGERRLKVGLAWTGSLTHKRNPFRRVGLERFAAHFAGIADAAFYSLQPGAQADIEAARATGFEIADFSSEWHTFDDTAAFVDALDLVISVCTSSAHLASALGQRTWVLLDVNPHWVWELERRDSPWYPHTTLYRQKRFREWEPVLDDVSADLRKLAVEHRASRAQQEPRPAQ</sequence>
<comment type="caution">
    <text evidence="1">The sequence shown here is derived from an EMBL/GenBank/DDBJ whole genome shotgun (WGS) entry which is preliminary data.</text>
</comment>
<dbReference type="EMBL" id="SMRP01000004">
    <property type="protein sequence ID" value="TDG24279.1"/>
    <property type="molecule type" value="Genomic_DNA"/>
</dbReference>
<dbReference type="PANTHER" id="PTHR44809:SF1">
    <property type="entry name" value="PROTEIN O-MANNOSYL-TRANSFERASE TMTC1"/>
    <property type="match status" value="1"/>
</dbReference>
<protein>
    <submittedName>
        <fullName evidence="1">Uncharacterized protein</fullName>
    </submittedName>
</protein>
<dbReference type="SMART" id="SM00028">
    <property type="entry name" value="TPR"/>
    <property type="match status" value="2"/>
</dbReference>
<proteinExistence type="predicted"/>
<keyword evidence="2" id="KW-1185">Reference proteome</keyword>
<gene>
    <name evidence="1" type="ORF">EYW47_11360</name>
</gene>